<dbReference type="Proteomes" id="UP001165308">
    <property type="component" value="Unassembled WGS sequence"/>
</dbReference>
<keyword evidence="9 11" id="KW-0472">Membrane</keyword>
<dbReference type="SUPFAM" id="SSF56935">
    <property type="entry name" value="Porins"/>
    <property type="match status" value="1"/>
</dbReference>
<keyword evidence="15" id="KW-0675">Receptor</keyword>
<comment type="similarity">
    <text evidence="11 12">Belongs to the TonB-dependent receptor family.</text>
</comment>
<keyword evidence="3 11" id="KW-1134">Transmembrane beta strand</keyword>
<dbReference type="PANTHER" id="PTHR32552:SF81">
    <property type="entry name" value="TONB-DEPENDENT OUTER MEMBRANE RECEPTOR"/>
    <property type="match status" value="1"/>
</dbReference>
<reference evidence="15" key="1">
    <citation type="submission" date="2022-05" db="EMBL/GenBank/DDBJ databases">
        <title>Halomonas geminus sp. nov. and Halomonas llamarensis sp. nov. isolated from high-altitude salars of the Atacama Desert.</title>
        <authorList>
            <person name="Hintersatz C."/>
            <person name="Rojas L.A."/>
            <person name="Wei T.-S."/>
            <person name="Kutschke S."/>
            <person name="Lehmann F."/>
            <person name="Jain R."/>
            <person name="Pollmann K."/>
        </authorList>
    </citation>
    <scope>NUCLEOTIDE SEQUENCE</scope>
    <source>
        <strain evidence="15">ATCHA</strain>
    </source>
</reference>
<keyword evidence="16" id="KW-1185">Reference proteome</keyword>
<dbReference type="Gene3D" id="2.40.170.20">
    <property type="entry name" value="TonB-dependent receptor, beta-barrel domain"/>
    <property type="match status" value="1"/>
</dbReference>
<dbReference type="InterPro" id="IPR000531">
    <property type="entry name" value="Beta-barrel_TonB"/>
</dbReference>
<evidence type="ECO:0000313" key="15">
    <source>
        <dbReference type="EMBL" id="MCL7930508.1"/>
    </source>
</evidence>
<evidence type="ECO:0000256" key="11">
    <source>
        <dbReference type="PROSITE-ProRule" id="PRU01360"/>
    </source>
</evidence>
<keyword evidence="2 11" id="KW-0813">Transport</keyword>
<keyword evidence="5 11" id="KW-0812">Transmembrane</keyword>
<evidence type="ECO:0000259" key="13">
    <source>
        <dbReference type="Pfam" id="PF00593"/>
    </source>
</evidence>
<protein>
    <submittedName>
        <fullName evidence="15">TonB-dependent receptor</fullName>
    </submittedName>
</protein>
<proteinExistence type="inferred from homology"/>
<dbReference type="PROSITE" id="PS52016">
    <property type="entry name" value="TONB_DEPENDENT_REC_3"/>
    <property type="match status" value="1"/>
</dbReference>
<feature type="domain" description="TonB-dependent receptor plug" evidence="14">
    <location>
        <begin position="30"/>
        <end position="136"/>
    </location>
</feature>
<evidence type="ECO:0000256" key="12">
    <source>
        <dbReference type="RuleBase" id="RU003357"/>
    </source>
</evidence>
<dbReference type="EMBL" id="JAMJPJ010000017">
    <property type="protein sequence ID" value="MCL7930508.1"/>
    <property type="molecule type" value="Genomic_DNA"/>
</dbReference>
<dbReference type="InterPro" id="IPR039426">
    <property type="entry name" value="TonB-dep_rcpt-like"/>
</dbReference>
<keyword evidence="8 12" id="KW-0798">TonB box</keyword>
<dbReference type="InterPro" id="IPR012910">
    <property type="entry name" value="Plug_dom"/>
</dbReference>
<sequence>MPDLEAEETVIHQLPTITVSARGSQTQEDPKDLPFGITRVSGKKLEERGLTSVEDVLRATPGVNVNSSGGANVSTLYIRGVGALYPMSMDDTSVAVNLDGSPLSSRHISLGNLDVEHIEVLKGSQGTLFGGLAEAGAINITTRKPTRHLEGYARGEYGQEGQHLMAGAIGGPLSEQLSGRIAIQQSAFDYPITNLQTGEPVSEPDLLALRGSLMWDFTPETSILASIERQKTRYMGENIVLYPYEDDPVMDVSPDIYDDSHKTVERSSLQIEHEFDNSQFTAVTSYTDGFNTSPVVYDRLIQASRTGNPNATEYWQVQESHEQVLTQDLRLSSLPGAHTFWVGGLSLLHSDRSYDNPRNTYGSSNAQFRDFTTKRYGLYGETTLPLSRDWKLTAGLRHTWDSKTFDATYLSGGTAVGESEALDDNFTTGRIGLTHALTSEVNVYSMLSRGYNPGGFQDYGNAPGTASYRAATSQSAELGFKSAMADQRLTMNGALFYTDVEDNHLLSYDSATYAVSAVNADTRSMGAELQASWHFDSGLTLSGDVSYIDAEITTDAFGIGDGDVHAGNRMPDIPKWSSHLALVYQRQVSPFLGISSPLLNARLDYNYQGARPADPQNSFDLDAYHKIDMRLGVGSGNTEVYVWGRNLLDDHYDLYGYFAPPSTYYGAPAQGRALGLGVNHTF</sequence>
<keyword evidence="6" id="KW-0408">Iron</keyword>
<keyword evidence="10 11" id="KW-0998">Cell outer membrane</keyword>
<evidence type="ECO:0000256" key="5">
    <source>
        <dbReference type="ARBA" id="ARBA00022692"/>
    </source>
</evidence>
<evidence type="ECO:0000256" key="10">
    <source>
        <dbReference type="ARBA" id="ARBA00023237"/>
    </source>
</evidence>
<comment type="caution">
    <text evidence="15">The sequence shown here is derived from an EMBL/GenBank/DDBJ whole genome shotgun (WGS) entry which is preliminary data.</text>
</comment>
<dbReference type="PANTHER" id="PTHR32552">
    <property type="entry name" value="FERRICHROME IRON RECEPTOR-RELATED"/>
    <property type="match status" value="1"/>
</dbReference>
<comment type="subcellular location">
    <subcellularLocation>
        <location evidence="1 11">Cell outer membrane</location>
        <topology evidence="1 11">Multi-pass membrane protein</topology>
    </subcellularLocation>
</comment>
<feature type="domain" description="TonB-dependent receptor-like beta-barrel" evidence="13">
    <location>
        <begin position="257"/>
        <end position="647"/>
    </location>
</feature>
<dbReference type="InterPro" id="IPR036942">
    <property type="entry name" value="Beta-barrel_TonB_sf"/>
</dbReference>
<accession>A0ABT0SSG3</accession>
<dbReference type="CDD" id="cd01347">
    <property type="entry name" value="ligand_gated_channel"/>
    <property type="match status" value="1"/>
</dbReference>
<evidence type="ECO:0000259" key="14">
    <source>
        <dbReference type="Pfam" id="PF07715"/>
    </source>
</evidence>
<evidence type="ECO:0000313" key="16">
    <source>
        <dbReference type="Proteomes" id="UP001165308"/>
    </source>
</evidence>
<keyword evidence="7" id="KW-0406">Ion transport</keyword>
<evidence type="ECO:0000256" key="4">
    <source>
        <dbReference type="ARBA" id="ARBA00022496"/>
    </source>
</evidence>
<evidence type="ECO:0000256" key="1">
    <source>
        <dbReference type="ARBA" id="ARBA00004571"/>
    </source>
</evidence>
<keyword evidence="4" id="KW-0410">Iron transport</keyword>
<evidence type="ECO:0000256" key="2">
    <source>
        <dbReference type="ARBA" id="ARBA00022448"/>
    </source>
</evidence>
<evidence type="ECO:0000256" key="6">
    <source>
        <dbReference type="ARBA" id="ARBA00023004"/>
    </source>
</evidence>
<evidence type="ECO:0000256" key="3">
    <source>
        <dbReference type="ARBA" id="ARBA00022452"/>
    </source>
</evidence>
<dbReference type="Pfam" id="PF00593">
    <property type="entry name" value="TonB_dep_Rec_b-barrel"/>
    <property type="match status" value="1"/>
</dbReference>
<evidence type="ECO:0000256" key="9">
    <source>
        <dbReference type="ARBA" id="ARBA00023136"/>
    </source>
</evidence>
<gene>
    <name evidence="15" type="ORF">M8006_11085</name>
</gene>
<dbReference type="RefSeq" id="WP_250082151.1">
    <property type="nucleotide sequence ID" value="NZ_JAMJPJ010000017.1"/>
</dbReference>
<organism evidence="15 16">
    <name type="scientific">Halomonas llamarensis</name>
    <dbReference type="NCBI Taxonomy" id="2945104"/>
    <lineage>
        <taxon>Bacteria</taxon>
        <taxon>Pseudomonadati</taxon>
        <taxon>Pseudomonadota</taxon>
        <taxon>Gammaproteobacteria</taxon>
        <taxon>Oceanospirillales</taxon>
        <taxon>Halomonadaceae</taxon>
        <taxon>Halomonas</taxon>
    </lineage>
</organism>
<evidence type="ECO:0000256" key="8">
    <source>
        <dbReference type="ARBA" id="ARBA00023077"/>
    </source>
</evidence>
<dbReference type="Pfam" id="PF07715">
    <property type="entry name" value="Plug"/>
    <property type="match status" value="1"/>
</dbReference>
<evidence type="ECO:0000256" key="7">
    <source>
        <dbReference type="ARBA" id="ARBA00023065"/>
    </source>
</evidence>
<name>A0ABT0SSG3_9GAMM</name>